<dbReference type="InterPro" id="IPR011008">
    <property type="entry name" value="Dimeric_a/b-barrel"/>
</dbReference>
<dbReference type="Proteomes" id="UP001193389">
    <property type="component" value="Chromosome"/>
</dbReference>
<dbReference type="EMBL" id="AP018694">
    <property type="protein sequence ID" value="BBE18508.1"/>
    <property type="molecule type" value="Genomic_DNA"/>
</dbReference>
<gene>
    <name evidence="2" type="ORF">AQPE_2670</name>
</gene>
<protein>
    <recommendedName>
        <fullName evidence="1">ABM domain-containing protein</fullName>
    </recommendedName>
</protein>
<accession>A0A5K7SAA0</accession>
<dbReference type="Pfam" id="PF03992">
    <property type="entry name" value="ABM"/>
    <property type="match status" value="1"/>
</dbReference>
<dbReference type="KEGG" id="anf:AQPE_2670"/>
<proteinExistence type="predicted"/>
<dbReference type="Gene3D" id="3.30.70.100">
    <property type="match status" value="1"/>
</dbReference>
<dbReference type="SUPFAM" id="SSF54909">
    <property type="entry name" value="Dimeric alpha+beta barrel"/>
    <property type="match status" value="1"/>
</dbReference>
<evidence type="ECO:0000313" key="3">
    <source>
        <dbReference type="Proteomes" id="UP001193389"/>
    </source>
</evidence>
<organism evidence="2 3">
    <name type="scientific">Aquipluma nitroreducens</name>
    <dbReference type="NCBI Taxonomy" id="2010828"/>
    <lineage>
        <taxon>Bacteria</taxon>
        <taxon>Pseudomonadati</taxon>
        <taxon>Bacteroidota</taxon>
        <taxon>Bacteroidia</taxon>
        <taxon>Marinilabiliales</taxon>
        <taxon>Prolixibacteraceae</taxon>
        <taxon>Aquipluma</taxon>
    </lineage>
</organism>
<sequence length="102" mass="12224">MFQVIWELKVKFKEREKFEKFYDPKGEWVKFFGKSPEYEGTDVLESGEGDGIFLVIDEWSSEEAYNEFVKSRKAEYDLLEEKARAASRTKKRIWINLNPEEE</sequence>
<dbReference type="RefSeq" id="WP_318346839.1">
    <property type="nucleotide sequence ID" value="NZ_AP018694.1"/>
</dbReference>
<reference evidence="2" key="1">
    <citation type="journal article" date="2020" name="Int. J. Syst. Evol. Microbiol.">
        <title>Aquipluma nitroreducens gen. nov. sp. nov., a novel facultatively anaerobic bacterium isolated from a freshwater lake.</title>
        <authorList>
            <person name="Watanabe M."/>
            <person name="Kojima H."/>
            <person name="Fukui M."/>
        </authorList>
    </citation>
    <scope>NUCLEOTIDE SEQUENCE</scope>
    <source>
        <strain evidence="2">MeG22</strain>
    </source>
</reference>
<feature type="domain" description="ABM" evidence="1">
    <location>
        <begin position="34"/>
        <end position="72"/>
    </location>
</feature>
<evidence type="ECO:0000313" key="2">
    <source>
        <dbReference type="EMBL" id="BBE18508.1"/>
    </source>
</evidence>
<dbReference type="InterPro" id="IPR007138">
    <property type="entry name" value="ABM_dom"/>
</dbReference>
<dbReference type="AlphaFoldDB" id="A0A5K7SAA0"/>
<name>A0A5K7SAA0_9BACT</name>
<keyword evidence="3" id="KW-1185">Reference proteome</keyword>
<evidence type="ECO:0000259" key="1">
    <source>
        <dbReference type="Pfam" id="PF03992"/>
    </source>
</evidence>